<organism evidence="1 2">
    <name type="scientific">Paraphaeosphaeria sporulosa</name>
    <dbReference type="NCBI Taxonomy" id="1460663"/>
    <lineage>
        <taxon>Eukaryota</taxon>
        <taxon>Fungi</taxon>
        <taxon>Dikarya</taxon>
        <taxon>Ascomycota</taxon>
        <taxon>Pezizomycotina</taxon>
        <taxon>Dothideomycetes</taxon>
        <taxon>Pleosporomycetidae</taxon>
        <taxon>Pleosporales</taxon>
        <taxon>Massarineae</taxon>
        <taxon>Didymosphaeriaceae</taxon>
        <taxon>Paraphaeosphaeria</taxon>
    </lineage>
</organism>
<reference evidence="1 2" key="1">
    <citation type="submission" date="2016-05" db="EMBL/GenBank/DDBJ databases">
        <title>Comparative analysis of secretome profiles of manganese(II)-oxidizing ascomycete fungi.</title>
        <authorList>
            <consortium name="DOE Joint Genome Institute"/>
            <person name="Zeiner C.A."/>
            <person name="Purvine S.O."/>
            <person name="Zink E.M."/>
            <person name="Wu S."/>
            <person name="Pasa-Tolic L."/>
            <person name="Chaput D.L."/>
            <person name="Haridas S."/>
            <person name="Grigoriev I.V."/>
            <person name="Santelli C.M."/>
            <person name="Hansel C.M."/>
        </authorList>
    </citation>
    <scope>NUCLEOTIDE SEQUENCE [LARGE SCALE GENOMIC DNA]</scope>
    <source>
        <strain evidence="1 2">AP3s5-JAC2a</strain>
    </source>
</reference>
<accession>A0A177CUI9</accession>
<dbReference type="EMBL" id="KV441549">
    <property type="protein sequence ID" value="OAG10678.1"/>
    <property type="molecule type" value="Genomic_DNA"/>
</dbReference>
<dbReference type="InParanoid" id="A0A177CUI9"/>
<dbReference type="RefSeq" id="XP_018041043.1">
    <property type="nucleotide sequence ID" value="XM_018177773.1"/>
</dbReference>
<dbReference type="Proteomes" id="UP000077069">
    <property type="component" value="Unassembled WGS sequence"/>
</dbReference>
<gene>
    <name evidence="1" type="ORF">CC84DRAFT_1161561</name>
</gene>
<protein>
    <submittedName>
        <fullName evidence="1">Uncharacterized protein</fullName>
    </submittedName>
</protein>
<evidence type="ECO:0000313" key="2">
    <source>
        <dbReference type="Proteomes" id="UP000077069"/>
    </source>
</evidence>
<sequence>MPILVKSGHIYGSADILPAQFAFGERKLVRRRLDFLHKRRGVARGTLNTGPRKPVILWTLVLCSALAGSTLAKSSSSQARVTHVEVTDITHVSCSGEWTYNLAGELRDFP</sequence>
<dbReference type="AlphaFoldDB" id="A0A177CUI9"/>
<proteinExistence type="predicted"/>
<keyword evidence="2" id="KW-1185">Reference proteome</keyword>
<name>A0A177CUI9_9PLEO</name>
<evidence type="ECO:0000313" key="1">
    <source>
        <dbReference type="EMBL" id="OAG10678.1"/>
    </source>
</evidence>
<dbReference type="GeneID" id="28761259"/>